<dbReference type="InterPro" id="IPR001387">
    <property type="entry name" value="Cro/C1-type_HTH"/>
</dbReference>
<dbReference type="AlphaFoldDB" id="R7WIY2"/>
<dbReference type="Gene3D" id="1.10.260.40">
    <property type="entry name" value="lambda repressor-like DNA-binding domains"/>
    <property type="match status" value="1"/>
</dbReference>
<sequence length="120" mass="13688">MKAYRYRYLCASFFDLDVGTNPYRTYDFGMDDQHDASDAQRFCDLFAGEVRAEMARRRISGRELARRLDENPQWAAMRVNGSIALDTRDIARFATAIGMSPSELLRRVAEEAERGAPALD</sequence>
<accession>R7WIY2</accession>
<keyword evidence="3" id="KW-1185">Reference proteome</keyword>
<evidence type="ECO:0000259" key="1">
    <source>
        <dbReference type="SMART" id="SM00530"/>
    </source>
</evidence>
<dbReference type="SUPFAM" id="SSF47413">
    <property type="entry name" value="lambda repressor-like DNA-binding domains"/>
    <property type="match status" value="1"/>
</dbReference>
<dbReference type="GO" id="GO:0003677">
    <property type="term" value="F:DNA binding"/>
    <property type="evidence" value="ECO:0007669"/>
    <property type="project" value="InterPro"/>
</dbReference>
<dbReference type="Proteomes" id="UP000013525">
    <property type="component" value="Unassembled WGS sequence"/>
</dbReference>
<organism evidence="2 3">
    <name type="scientific">Rhodococcus rhodnii LMG 5362</name>
    <dbReference type="NCBI Taxonomy" id="1273125"/>
    <lineage>
        <taxon>Bacteria</taxon>
        <taxon>Bacillati</taxon>
        <taxon>Actinomycetota</taxon>
        <taxon>Actinomycetes</taxon>
        <taxon>Mycobacteriales</taxon>
        <taxon>Nocardiaceae</taxon>
        <taxon>Rhodococcus</taxon>
    </lineage>
</organism>
<reference evidence="2 3" key="1">
    <citation type="journal article" date="2013" name="Genome Announc.">
        <title>Draft Genome Sequence of Rhodococcus rhodnii Strain LMG5362, a Symbiont of Rhodnius prolixus (Hemiptera, Reduviidae, Triatominae), the Principle Vector of Trypanosoma cruzi.</title>
        <authorList>
            <person name="Pachebat J.A."/>
            <person name="van Keulen G."/>
            <person name="Whitten M.M."/>
            <person name="Girdwood S."/>
            <person name="Del Sol R."/>
            <person name="Dyson P.J."/>
            <person name="Facey P.D."/>
        </authorList>
    </citation>
    <scope>NUCLEOTIDE SEQUENCE [LARGE SCALE GENOMIC DNA]</scope>
    <source>
        <strain evidence="2 3">LMG 5362</strain>
    </source>
</reference>
<proteinExistence type="predicted"/>
<gene>
    <name evidence="2" type="ORF">Rrhod_3496</name>
</gene>
<evidence type="ECO:0000313" key="3">
    <source>
        <dbReference type="Proteomes" id="UP000013525"/>
    </source>
</evidence>
<protein>
    <recommendedName>
        <fullName evidence="1">HTH cro/C1-type domain-containing protein</fullName>
    </recommendedName>
</protein>
<evidence type="ECO:0000313" key="2">
    <source>
        <dbReference type="EMBL" id="EOM75163.1"/>
    </source>
</evidence>
<dbReference type="SMART" id="SM00530">
    <property type="entry name" value="HTH_XRE"/>
    <property type="match status" value="1"/>
</dbReference>
<dbReference type="PATRIC" id="fig|1273125.3.peg.3330"/>
<dbReference type="InterPro" id="IPR010982">
    <property type="entry name" value="Lambda_DNA-bd_dom_sf"/>
</dbReference>
<comment type="caution">
    <text evidence="2">The sequence shown here is derived from an EMBL/GenBank/DDBJ whole genome shotgun (WGS) entry which is preliminary data.</text>
</comment>
<dbReference type="EMBL" id="APMY01000102">
    <property type="protein sequence ID" value="EOM75163.1"/>
    <property type="molecule type" value="Genomic_DNA"/>
</dbReference>
<feature type="domain" description="HTH cro/C1-type" evidence="1">
    <location>
        <begin position="49"/>
        <end position="104"/>
    </location>
</feature>
<name>R7WIY2_9NOCA</name>